<comment type="caution">
    <text evidence="7">The sequence shown here is derived from an EMBL/GenBank/DDBJ whole genome shotgun (WGS) entry which is preliminary data.</text>
</comment>
<comment type="similarity">
    <text evidence="2 4">Belongs to the SHMT family.</text>
</comment>
<dbReference type="OrthoDB" id="9803846at2"/>
<dbReference type="RefSeq" id="WP_007316236.1">
    <property type="nucleotide sequence ID" value="NZ_BAEH01000017.1"/>
</dbReference>
<evidence type="ECO:0000256" key="1">
    <source>
        <dbReference type="ARBA" id="ARBA00001933"/>
    </source>
</evidence>
<sequence length="409" mass="42595">MTFSAVSSSLADADPEVAALIESESTRRRSTLQLVASESVASPAVRAALASDLGDKYAEGYPGARYHGGCGVVDEVENLAISRARGLFGADYANVQAISGSAAGQAVYAAFAQPGDPVLALRLMHGGHQTHGSRANFSGRWFSPITYRVREDDELIDYDQLRDTALVHRPGIIVAGSSSYSRHIDWAALRSIADEADAILWCDAAHLAGLVAGGAAPSPVPFADVVTVSTQKVFWGPRGGAILAREEHAPALQKAVFPFLQGGPAMNSIAAKAITFAEAATPKFAEYARAVVRNAQELSIALAERGLRTVSAGTDTHLAVIDVTSSGLTGRAAAAALADAGIVVDKAVLPYDTAPVADGSAIRLGTAVLTTQGFAAPEMTTVADWIARALTDEGARAEIKDQIEQRCGN</sequence>
<evidence type="ECO:0000256" key="2">
    <source>
        <dbReference type="ARBA" id="ARBA00006376"/>
    </source>
</evidence>
<dbReference type="GO" id="GO:0019264">
    <property type="term" value="P:glycine biosynthetic process from serine"/>
    <property type="evidence" value="ECO:0007669"/>
    <property type="project" value="InterPro"/>
</dbReference>
<dbReference type="Gene3D" id="3.40.640.10">
    <property type="entry name" value="Type I PLP-dependent aspartate aminotransferase-like (Major domain)"/>
    <property type="match status" value="1"/>
</dbReference>
<dbReference type="NCBIfam" id="NF000586">
    <property type="entry name" value="PRK00011.1"/>
    <property type="match status" value="1"/>
</dbReference>
<dbReference type="SUPFAM" id="SSF53383">
    <property type="entry name" value="PLP-dependent transferases"/>
    <property type="match status" value="1"/>
</dbReference>
<proteinExistence type="inferred from homology"/>
<dbReference type="UniPathway" id="UPA00193"/>
<evidence type="ECO:0000259" key="6">
    <source>
        <dbReference type="Pfam" id="PF00464"/>
    </source>
</evidence>
<dbReference type="EC" id="2.1.2.1" evidence="4"/>
<comment type="cofactor">
    <cofactor evidence="1 4 5">
        <name>pyridoxal 5'-phosphate</name>
        <dbReference type="ChEBI" id="CHEBI:597326"/>
    </cofactor>
</comment>
<feature type="binding site" evidence="4">
    <location>
        <position position="123"/>
    </location>
    <ligand>
        <name>(6S)-5,6,7,8-tetrahydrofolate</name>
        <dbReference type="ChEBI" id="CHEBI:57453"/>
    </ligand>
</feature>
<comment type="subcellular location">
    <subcellularLocation>
        <location evidence="4">Cytoplasm</location>
    </subcellularLocation>
</comment>
<dbReference type="PANTHER" id="PTHR11680:SF35">
    <property type="entry name" value="SERINE HYDROXYMETHYLTRANSFERASE 1"/>
    <property type="match status" value="1"/>
</dbReference>
<evidence type="ECO:0000256" key="5">
    <source>
        <dbReference type="PIRSR" id="PIRSR000412-50"/>
    </source>
</evidence>
<dbReference type="GO" id="GO:0035999">
    <property type="term" value="P:tetrahydrofolate interconversion"/>
    <property type="evidence" value="ECO:0007669"/>
    <property type="project" value="UniProtKB-UniRule"/>
</dbReference>
<evidence type="ECO:0000313" key="7">
    <source>
        <dbReference type="EMBL" id="GAB16898.1"/>
    </source>
</evidence>
<dbReference type="AlphaFoldDB" id="H0QVP7"/>
<dbReference type="GO" id="GO:0030170">
    <property type="term" value="F:pyridoxal phosphate binding"/>
    <property type="evidence" value="ECO:0007669"/>
    <property type="project" value="UniProtKB-UniRule"/>
</dbReference>
<reference evidence="7 8" key="1">
    <citation type="submission" date="2011-12" db="EMBL/GenBank/DDBJ databases">
        <title>Whole genome shotgun sequence of Gordonia effusa NBRC 100432.</title>
        <authorList>
            <person name="Yoshida I."/>
            <person name="Takarada H."/>
            <person name="Hosoyama A."/>
            <person name="Tsuchikane K."/>
            <person name="Katsumata H."/>
            <person name="Yamazaki S."/>
            <person name="Fujita N."/>
        </authorList>
    </citation>
    <scope>NUCLEOTIDE SEQUENCE [LARGE SCALE GENOMIC DNA]</scope>
    <source>
        <strain evidence="7 8">NBRC 100432</strain>
    </source>
</reference>
<dbReference type="InterPro" id="IPR039429">
    <property type="entry name" value="SHMT-like_dom"/>
</dbReference>
<feature type="binding site" evidence="4">
    <location>
        <position position="246"/>
    </location>
    <ligand>
        <name>(6S)-5,6,7,8-tetrahydrofolate</name>
        <dbReference type="ChEBI" id="CHEBI:57453"/>
    </ligand>
</feature>
<feature type="modified residue" description="N6-(pyridoxal phosphate)lysine" evidence="4 5">
    <location>
        <position position="232"/>
    </location>
</feature>
<keyword evidence="7" id="KW-0489">Methyltransferase</keyword>
<dbReference type="GO" id="GO:0004372">
    <property type="term" value="F:glycine hydroxymethyltransferase activity"/>
    <property type="evidence" value="ECO:0007669"/>
    <property type="project" value="UniProtKB-EC"/>
</dbReference>
<dbReference type="InterPro" id="IPR049943">
    <property type="entry name" value="Ser_HO-MeTrfase-like"/>
</dbReference>
<feature type="domain" description="Serine hydroxymethyltransferase-like" evidence="6">
    <location>
        <begin position="10"/>
        <end position="386"/>
    </location>
</feature>
<keyword evidence="8" id="KW-1185">Reference proteome</keyword>
<dbReference type="STRING" id="1077974.GOEFS_017_00150"/>
<comment type="pathway">
    <text evidence="4">One-carbon metabolism; tetrahydrofolate interconversion.</text>
</comment>
<comment type="catalytic activity">
    <reaction evidence="4">
        <text>(6R)-5,10-methylene-5,6,7,8-tetrahydrofolate + glycine + H2O = (6S)-5,6,7,8-tetrahydrofolate + L-serine</text>
        <dbReference type="Rhea" id="RHEA:15481"/>
        <dbReference type="ChEBI" id="CHEBI:15377"/>
        <dbReference type="ChEBI" id="CHEBI:15636"/>
        <dbReference type="ChEBI" id="CHEBI:33384"/>
        <dbReference type="ChEBI" id="CHEBI:57305"/>
        <dbReference type="ChEBI" id="CHEBI:57453"/>
        <dbReference type="EC" id="2.1.2.1"/>
    </reaction>
</comment>
<comment type="subunit">
    <text evidence="4">Homodimer.</text>
</comment>
<protein>
    <recommendedName>
        <fullName evidence="4">Probable serine hydroxymethyltransferase</fullName>
        <shortName evidence="4">SHMT</shortName>
        <shortName evidence="4">Serine methylase</shortName>
        <ecNumber evidence="4">2.1.2.1</ecNumber>
    </recommendedName>
</protein>
<evidence type="ECO:0000313" key="8">
    <source>
        <dbReference type="Proteomes" id="UP000035034"/>
    </source>
</evidence>
<dbReference type="GO" id="GO:0005829">
    <property type="term" value="C:cytosol"/>
    <property type="evidence" value="ECO:0007669"/>
    <property type="project" value="TreeGrafter"/>
</dbReference>
<accession>H0QVP7</accession>
<dbReference type="Pfam" id="PF00464">
    <property type="entry name" value="SHMT"/>
    <property type="match status" value="1"/>
</dbReference>
<dbReference type="InterPro" id="IPR001085">
    <property type="entry name" value="Ser_HO-MeTrfase"/>
</dbReference>
<evidence type="ECO:0000256" key="4">
    <source>
        <dbReference type="HAMAP-Rule" id="MF_00051"/>
    </source>
</evidence>
<evidence type="ECO:0000256" key="3">
    <source>
        <dbReference type="ARBA" id="ARBA00022898"/>
    </source>
</evidence>
<dbReference type="GO" id="GO:0008168">
    <property type="term" value="F:methyltransferase activity"/>
    <property type="evidence" value="ECO:0007669"/>
    <property type="project" value="UniProtKB-KW"/>
</dbReference>
<dbReference type="InterPro" id="IPR015422">
    <property type="entry name" value="PyrdxlP-dep_Trfase_small"/>
</dbReference>
<dbReference type="GO" id="GO:0032259">
    <property type="term" value="P:methylation"/>
    <property type="evidence" value="ECO:0007669"/>
    <property type="project" value="UniProtKB-KW"/>
</dbReference>
<keyword evidence="4" id="KW-0554">One-carbon metabolism</keyword>
<keyword evidence="4" id="KW-0963">Cytoplasm</keyword>
<comment type="function">
    <text evidence="4">Catalyzes the reversible interconversion of serine and glycine with tetrahydrofolate (THF) serving as the one-carbon carrier. This reaction serves as the major source of one-carbon groups required for the biosynthesis of purines, thymidylate, methionine, and other important biomolecules.</text>
</comment>
<dbReference type="eggNOG" id="COG0112">
    <property type="taxonomic scope" value="Bacteria"/>
</dbReference>
<dbReference type="CDD" id="cd00378">
    <property type="entry name" value="SHMT"/>
    <property type="match status" value="1"/>
</dbReference>
<dbReference type="PIRSF" id="PIRSF000412">
    <property type="entry name" value="SHMT"/>
    <property type="match status" value="1"/>
</dbReference>
<dbReference type="HAMAP" id="MF_00051">
    <property type="entry name" value="SHMT"/>
    <property type="match status" value="1"/>
</dbReference>
<dbReference type="Proteomes" id="UP000035034">
    <property type="component" value="Unassembled WGS sequence"/>
</dbReference>
<comment type="caution">
    <text evidence="4">Lacks conserved residue(s) required for the propagation of feature annotation.</text>
</comment>
<name>H0QVP7_9ACTN</name>
<dbReference type="InterPro" id="IPR015421">
    <property type="entry name" value="PyrdxlP-dep_Trfase_major"/>
</dbReference>
<dbReference type="EMBL" id="BAEH01000017">
    <property type="protein sequence ID" value="GAB16898.1"/>
    <property type="molecule type" value="Genomic_DNA"/>
</dbReference>
<gene>
    <name evidence="4 7" type="primary">glyA</name>
    <name evidence="7" type="ORF">GOEFS_017_00150</name>
</gene>
<keyword evidence="3 4" id="KW-0663">Pyridoxal phosphate</keyword>
<keyword evidence="4 7" id="KW-0808">Transferase</keyword>
<dbReference type="PANTHER" id="PTHR11680">
    <property type="entry name" value="SERINE HYDROXYMETHYLTRANSFERASE"/>
    <property type="match status" value="1"/>
</dbReference>
<dbReference type="Gene3D" id="3.90.1150.10">
    <property type="entry name" value="Aspartate Aminotransferase, domain 1"/>
    <property type="match status" value="1"/>
</dbReference>
<dbReference type="InterPro" id="IPR015424">
    <property type="entry name" value="PyrdxlP-dep_Trfase"/>
</dbReference>
<organism evidence="7 8">
    <name type="scientific">Gordonia effusa NBRC 100432</name>
    <dbReference type="NCBI Taxonomy" id="1077974"/>
    <lineage>
        <taxon>Bacteria</taxon>
        <taxon>Bacillati</taxon>
        <taxon>Actinomycetota</taxon>
        <taxon>Actinomycetes</taxon>
        <taxon>Mycobacteriales</taxon>
        <taxon>Gordoniaceae</taxon>
        <taxon>Gordonia</taxon>
    </lineage>
</organism>